<accession>A0A191ZVV6</accession>
<evidence type="ECO:0000313" key="1">
    <source>
        <dbReference type="EMBL" id="ANJ72218.1"/>
    </source>
</evidence>
<gene>
    <name evidence="1" type="ORF">A9Y76_06965</name>
</gene>
<organism evidence="1 2">
    <name type="scientific">Ralstonia insidiosa</name>
    <dbReference type="NCBI Taxonomy" id="190721"/>
    <lineage>
        <taxon>Bacteria</taxon>
        <taxon>Pseudomonadati</taxon>
        <taxon>Pseudomonadota</taxon>
        <taxon>Betaproteobacteria</taxon>
        <taxon>Burkholderiales</taxon>
        <taxon>Burkholderiaceae</taxon>
        <taxon>Ralstonia</taxon>
    </lineage>
</organism>
<keyword evidence="2" id="KW-1185">Reference proteome</keyword>
<proteinExistence type="predicted"/>
<sequence length="93" mass="10395">MGVVLYAIGLVFSFVLNTTTDGISNGINKGISTYNTFEAEKTSKEDMKKRAIENITKAANQLKADCQAGKFDQNYCLTQMKSLKDDYEKIQNQ</sequence>
<evidence type="ECO:0000313" key="2">
    <source>
        <dbReference type="Proteomes" id="UP000078572"/>
    </source>
</evidence>
<name>A0A191ZVV6_9RALS</name>
<dbReference type="Proteomes" id="UP000078572">
    <property type="component" value="Chromosome 1"/>
</dbReference>
<dbReference type="EMBL" id="CP016022">
    <property type="protein sequence ID" value="ANJ72218.1"/>
    <property type="molecule type" value="Genomic_DNA"/>
</dbReference>
<reference evidence="2" key="1">
    <citation type="submission" date="2016-06" db="EMBL/GenBank/DDBJ databases">
        <authorList>
            <person name="Xu Y."/>
            <person name="Nagy A."/>
            <person name="Yan X."/>
            <person name="Kim S.W."/>
            <person name="Haley B."/>
            <person name="Liu N.T."/>
            <person name="Nou X."/>
        </authorList>
    </citation>
    <scope>NUCLEOTIDE SEQUENCE [LARGE SCALE GENOMIC DNA]</scope>
    <source>
        <strain evidence="2">ATCC 49129</strain>
    </source>
</reference>
<dbReference type="AlphaFoldDB" id="A0A191ZVV6"/>
<protein>
    <submittedName>
        <fullName evidence="1">Uncharacterized protein</fullName>
    </submittedName>
</protein>